<accession>A0A345MIL8</accession>
<dbReference type="InterPro" id="IPR057972">
    <property type="entry name" value="Terminase_7"/>
</dbReference>
<gene>
    <name evidence="1" type="primary">11</name>
    <name evidence="1" type="ORF">SEA_DAREDEVIL_11</name>
</gene>
<dbReference type="KEGG" id="vg:54998002"/>
<dbReference type="EMBL" id="MH590603">
    <property type="protein sequence ID" value="AXH70399.1"/>
    <property type="molecule type" value="Genomic_DNA"/>
</dbReference>
<dbReference type="GeneID" id="54998002"/>
<dbReference type="RefSeq" id="YP_009807125.1">
    <property type="nucleotide sequence ID" value="NC_048021.1"/>
</dbReference>
<dbReference type="Proteomes" id="UP000257597">
    <property type="component" value="Segment"/>
</dbReference>
<proteinExistence type="predicted"/>
<reference evidence="2" key="1">
    <citation type="submission" date="2018-07" db="EMBL/GenBank/DDBJ databases">
        <authorList>
            <person name="Quirk P.G."/>
            <person name="Krulwich T.A."/>
        </authorList>
    </citation>
    <scope>NUCLEOTIDE SEQUENCE [LARGE SCALE GENOMIC DNA]</scope>
</reference>
<evidence type="ECO:0000313" key="1">
    <source>
        <dbReference type="EMBL" id="AXH70399.1"/>
    </source>
</evidence>
<dbReference type="Pfam" id="PF25673">
    <property type="entry name" value="Terminase_7"/>
    <property type="match status" value="1"/>
</dbReference>
<keyword evidence="2" id="KW-1185">Reference proteome</keyword>
<organism evidence="1 2">
    <name type="scientific">Gordonia phage Daredevil</name>
    <dbReference type="NCBI Taxonomy" id="2283286"/>
    <lineage>
        <taxon>Viruses</taxon>
        <taxon>Duplodnaviria</taxon>
        <taxon>Heunggongvirae</taxon>
        <taxon>Uroviricota</taxon>
        <taxon>Caudoviricetes</taxon>
        <taxon>Daredevilvirus</taxon>
        <taxon>Daredevilvirus daredevil</taxon>
    </lineage>
</organism>
<evidence type="ECO:0000313" key="2">
    <source>
        <dbReference type="Proteomes" id="UP000257597"/>
    </source>
</evidence>
<name>A0A345MIL8_9CAUD</name>
<protein>
    <submittedName>
        <fullName evidence="1">Uncharacterized protein</fullName>
    </submittedName>
</protein>
<sequence>MAKTGPAPKDPSQLQGHYSAAKLAGDDWEEIDPDKVVEAPEIPDWIDASPRAVAIYEYLTSLPQSQLYGAGTYFELWMSLPLIERYLSRPGGETYKTLVSTLGTALRLTEDDMAKARIRMVKADEQTDDPSETSEQNARVIAMKERRNRLKGA</sequence>